<evidence type="ECO:0000256" key="1">
    <source>
        <dbReference type="ARBA" id="ARBA00022801"/>
    </source>
</evidence>
<dbReference type="GO" id="GO:0016787">
    <property type="term" value="F:hydrolase activity"/>
    <property type="evidence" value="ECO:0007669"/>
    <property type="project" value="UniProtKB-KW"/>
</dbReference>
<dbReference type="PANTHER" id="PTHR43329">
    <property type="entry name" value="EPOXIDE HYDROLASE"/>
    <property type="match status" value="1"/>
</dbReference>
<keyword evidence="5" id="KW-1185">Reference proteome</keyword>
<feature type="chain" id="PRO_5046502159" evidence="2">
    <location>
        <begin position="39"/>
        <end position="347"/>
    </location>
</feature>
<protein>
    <submittedName>
        <fullName evidence="4">Alpha/beta hydrolase</fullName>
    </submittedName>
</protein>
<name>A0ABS1FAG5_9PROT</name>
<dbReference type="PRINTS" id="PR00412">
    <property type="entry name" value="EPOXHYDRLASE"/>
</dbReference>
<keyword evidence="2" id="KW-0732">Signal</keyword>
<evidence type="ECO:0000259" key="3">
    <source>
        <dbReference type="Pfam" id="PF00561"/>
    </source>
</evidence>
<gene>
    <name evidence="4" type="ORF">JHL17_23735</name>
</gene>
<dbReference type="InterPro" id="IPR000073">
    <property type="entry name" value="AB_hydrolase_1"/>
</dbReference>
<dbReference type="InterPro" id="IPR000639">
    <property type="entry name" value="Epox_hydrolase-like"/>
</dbReference>
<evidence type="ECO:0000313" key="5">
    <source>
        <dbReference type="Proteomes" id="UP000652760"/>
    </source>
</evidence>
<dbReference type="EMBL" id="JAENHM010000063">
    <property type="protein sequence ID" value="MBK1840419.1"/>
    <property type="molecule type" value="Genomic_DNA"/>
</dbReference>
<dbReference type="Gene3D" id="3.40.50.1820">
    <property type="entry name" value="alpha/beta hydrolase"/>
    <property type="match status" value="1"/>
</dbReference>
<dbReference type="Pfam" id="PF00561">
    <property type="entry name" value="Abhydrolase_1"/>
    <property type="match status" value="1"/>
</dbReference>
<reference evidence="5" key="1">
    <citation type="submission" date="2021-01" db="EMBL/GenBank/DDBJ databases">
        <title>Genome public.</title>
        <authorList>
            <person name="Liu C."/>
            <person name="Sun Q."/>
        </authorList>
    </citation>
    <scope>NUCLEOTIDE SEQUENCE [LARGE SCALE GENOMIC DNA]</scope>
    <source>
        <strain evidence="5">YIM B02556</strain>
    </source>
</reference>
<dbReference type="Proteomes" id="UP000652760">
    <property type="component" value="Unassembled WGS sequence"/>
</dbReference>
<evidence type="ECO:0000313" key="4">
    <source>
        <dbReference type="EMBL" id="MBK1840419.1"/>
    </source>
</evidence>
<comment type="caution">
    <text evidence="4">The sequence shown here is derived from an EMBL/GenBank/DDBJ whole genome shotgun (WGS) entry which is preliminary data.</text>
</comment>
<sequence>MTFPSLKSLVGKSLAGKPIAGKLAAAAFVAIVSTAAPAAAQPATTTVAAQATGDAELVASLPGFRNADVTVNGVKLHYVIGGQGSPVILLPGWPETWWSWHKIMPELARTHTVIALDIRGMGQSDKPADGYEKKRLASDVHELVKALGYAKVDVVGHDIGSMVAFAYAANYPDATGKVVMLDVPHPDAELAKWPLLPTAGTFGDRIDEDHAYAWWFAFHQVKGLPEDLLAGRQDIEQRWFFRYLMKDESKIDARDRAVYAAAYAGRDAIRAGNAWYQAFPQDIIDDGTYATLGMPVLALGGPGYVWLKTTLERKATDLTAYKIAESGHFIAEEQPEKALKYITDFLK</sequence>
<keyword evidence="1 4" id="KW-0378">Hydrolase</keyword>
<proteinExistence type="predicted"/>
<feature type="signal peptide" evidence="2">
    <location>
        <begin position="1"/>
        <end position="38"/>
    </location>
</feature>
<evidence type="ECO:0000256" key="2">
    <source>
        <dbReference type="SAM" id="SignalP"/>
    </source>
</evidence>
<accession>A0ABS1FAG5</accession>
<dbReference type="SUPFAM" id="SSF53474">
    <property type="entry name" value="alpha/beta-Hydrolases"/>
    <property type="match status" value="1"/>
</dbReference>
<organism evidence="4 5">
    <name type="scientific">Azospirillum endophyticum</name>
    <dbReference type="NCBI Taxonomy" id="2800326"/>
    <lineage>
        <taxon>Bacteria</taxon>
        <taxon>Pseudomonadati</taxon>
        <taxon>Pseudomonadota</taxon>
        <taxon>Alphaproteobacteria</taxon>
        <taxon>Rhodospirillales</taxon>
        <taxon>Azospirillaceae</taxon>
        <taxon>Azospirillum</taxon>
    </lineage>
</organism>
<dbReference type="InterPro" id="IPR029058">
    <property type="entry name" value="AB_hydrolase_fold"/>
</dbReference>
<dbReference type="RefSeq" id="WP_200196975.1">
    <property type="nucleotide sequence ID" value="NZ_JAENHM010000063.1"/>
</dbReference>
<dbReference type="PRINTS" id="PR00111">
    <property type="entry name" value="ABHYDROLASE"/>
</dbReference>
<feature type="domain" description="AB hydrolase-1" evidence="3">
    <location>
        <begin position="86"/>
        <end position="193"/>
    </location>
</feature>